<dbReference type="InterPro" id="IPR029010">
    <property type="entry name" value="ThuA-like"/>
</dbReference>
<dbReference type="PANTHER" id="PTHR40469:SF2">
    <property type="entry name" value="GALACTOSE-BINDING DOMAIN-LIKE SUPERFAMILY PROTEIN"/>
    <property type="match status" value="1"/>
</dbReference>
<keyword evidence="3" id="KW-1185">Reference proteome</keyword>
<organism evidence="2 3">
    <name type="scientific">Emticicia oligotrophica (strain DSM 17448 / CIP 109782 / MTCC 6937 / GPTSA100-15)</name>
    <dbReference type="NCBI Taxonomy" id="929562"/>
    <lineage>
        <taxon>Bacteria</taxon>
        <taxon>Pseudomonadati</taxon>
        <taxon>Bacteroidota</taxon>
        <taxon>Cytophagia</taxon>
        <taxon>Cytophagales</taxon>
        <taxon>Leadbetterellaceae</taxon>
        <taxon>Emticicia</taxon>
    </lineage>
</organism>
<proteinExistence type="predicted"/>
<evidence type="ECO:0000313" key="3">
    <source>
        <dbReference type="Proteomes" id="UP000002875"/>
    </source>
</evidence>
<dbReference type="Pfam" id="PF06283">
    <property type="entry name" value="ThuA"/>
    <property type="match status" value="1"/>
</dbReference>
<sequence length="256" mass="29328">MKQIFERNMMPLLMAFVFSISSFAQGGQFRVLLFTKTDGFHHESINEGVTAVKKLAERHSFSVEWQENASVFNDKALERYQAVIFLNTTGNILNDEQQAAFEKFIKAGKGFVGVHSATDTEYDWPWYGKLVGNYFKIHPAQQTAYLKVEDSNFPGMERFPKKLLWTDEWYEFKTPSPANDLKVLISIDEKSYNPNTKWGDNEGKGMGFHPISWYHNYDGGRAFYTALGHIPLVFSDQTFLDHLYGGIYWAATGKGL</sequence>
<dbReference type="RefSeq" id="WP_015028992.1">
    <property type="nucleotide sequence ID" value="NC_018748.1"/>
</dbReference>
<accession>A0ABM5N1L3</accession>
<dbReference type="Gene3D" id="3.40.50.880">
    <property type="match status" value="1"/>
</dbReference>
<dbReference type="SUPFAM" id="SSF52317">
    <property type="entry name" value="Class I glutamine amidotransferase-like"/>
    <property type="match status" value="1"/>
</dbReference>
<dbReference type="EMBL" id="CP002961">
    <property type="protein sequence ID" value="AFK03295.1"/>
    <property type="molecule type" value="Genomic_DNA"/>
</dbReference>
<dbReference type="Proteomes" id="UP000002875">
    <property type="component" value="Chromosome"/>
</dbReference>
<dbReference type="InterPro" id="IPR029062">
    <property type="entry name" value="Class_I_gatase-like"/>
</dbReference>
<dbReference type="PANTHER" id="PTHR40469">
    <property type="entry name" value="SECRETED GLYCOSYL HYDROLASE"/>
    <property type="match status" value="1"/>
</dbReference>
<gene>
    <name evidence="2" type="ordered locus">Emtol_2157</name>
</gene>
<evidence type="ECO:0000259" key="1">
    <source>
        <dbReference type="Pfam" id="PF06283"/>
    </source>
</evidence>
<feature type="domain" description="ThuA-like" evidence="1">
    <location>
        <begin position="30"/>
        <end position="250"/>
    </location>
</feature>
<reference evidence="2 3" key="1">
    <citation type="submission" date="2011-07" db="EMBL/GenBank/DDBJ databases">
        <title>The complete genome of chromosome of Emticicia oligotrophica DSM 17448.</title>
        <authorList>
            <consortium name="US DOE Joint Genome Institute (JGI-PGF)"/>
            <person name="Lucas S."/>
            <person name="Han J."/>
            <person name="Lapidus A."/>
            <person name="Bruce D."/>
            <person name="Goodwin L."/>
            <person name="Pitluck S."/>
            <person name="Peters L."/>
            <person name="Kyrpides N."/>
            <person name="Mavromatis K."/>
            <person name="Ivanova N."/>
            <person name="Ovchinnikova G."/>
            <person name="Teshima H."/>
            <person name="Detter J.C."/>
            <person name="Tapia R."/>
            <person name="Han C."/>
            <person name="Land M."/>
            <person name="Hauser L."/>
            <person name="Markowitz V."/>
            <person name="Cheng J.-F."/>
            <person name="Hugenholtz P."/>
            <person name="Woyke T."/>
            <person name="Wu D."/>
            <person name="Tindall B."/>
            <person name="Pomrenke H."/>
            <person name="Brambilla E."/>
            <person name="Klenk H.-P."/>
            <person name="Eisen J.A."/>
        </authorList>
    </citation>
    <scope>NUCLEOTIDE SEQUENCE [LARGE SCALE GENOMIC DNA]</scope>
    <source>
        <strain evidence="2 3">DSM 17448</strain>
    </source>
</reference>
<protein>
    <submittedName>
        <fullName evidence="2">Sigma-70 factor</fullName>
    </submittedName>
</protein>
<name>A0ABM5N1L3_EMTOG</name>
<evidence type="ECO:0000313" key="2">
    <source>
        <dbReference type="EMBL" id="AFK03295.1"/>
    </source>
</evidence>